<name>A0A1Y6CE39_9BACT</name>
<feature type="domain" description="ATP-grasp" evidence="5">
    <location>
        <begin position="126"/>
        <end position="323"/>
    </location>
</feature>
<dbReference type="GO" id="GO:0046872">
    <property type="term" value="F:metal ion binding"/>
    <property type="evidence" value="ECO:0007669"/>
    <property type="project" value="InterPro"/>
</dbReference>
<keyword evidence="7" id="KW-1185">Reference proteome</keyword>
<dbReference type="EMBL" id="FWZT01000019">
    <property type="protein sequence ID" value="SMF58059.1"/>
    <property type="molecule type" value="Genomic_DNA"/>
</dbReference>
<dbReference type="PANTHER" id="PTHR43585">
    <property type="entry name" value="FUMIPYRROLE BIOSYNTHESIS PROTEIN C"/>
    <property type="match status" value="1"/>
</dbReference>
<keyword evidence="2 4" id="KW-0547">Nucleotide-binding</keyword>
<evidence type="ECO:0000259" key="5">
    <source>
        <dbReference type="PROSITE" id="PS50975"/>
    </source>
</evidence>
<dbReference type="PROSITE" id="PS50975">
    <property type="entry name" value="ATP_GRASP"/>
    <property type="match status" value="1"/>
</dbReference>
<dbReference type="STRING" id="1513793.SAMN06296036_11952"/>
<evidence type="ECO:0000256" key="3">
    <source>
        <dbReference type="ARBA" id="ARBA00022840"/>
    </source>
</evidence>
<gene>
    <name evidence="6" type="ORF">SAMN06296036_11952</name>
</gene>
<evidence type="ECO:0000313" key="7">
    <source>
        <dbReference type="Proteomes" id="UP000192907"/>
    </source>
</evidence>
<evidence type="ECO:0000256" key="4">
    <source>
        <dbReference type="PROSITE-ProRule" id="PRU00409"/>
    </source>
</evidence>
<proteinExistence type="predicted"/>
<dbReference type="OrthoDB" id="24041at2"/>
<keyword evidence="1" id="KW-0436">Ligase</keyword>
<organism evidence="6 7">
    <name type="scientific">Pseudobacteriovorax antillogorgiicola</name>
    <dbReference type="NCBI Taxonomy" id="1513793"/>
    <lineage>
        <taxon>Bacteria</taxon>
        <taxon>Pseudomonadati</taxon>
        <taxon>Bdellovibrionota</taxon>
        <taxon>Oligoflexia</taxon>
        <taxon>Oligoflexales</taxon>
        <taxon>Pseudobacteriovoracaceae</taxon>
        <taxon>Pseudobacteriovorax</taxon>
    </lineage>
</organism>
<evidence type="ECO:0000313" key="6">
    <source>
        <dbReference type="EMBL" id="SMF58059.1"/>
    </source>
</evidence>
<reference evidence="7" key="1">
    <citation type="submission" date="2017-04" db="EMBL/GenBank/DDBJ databases">
        <authorList>
            <person name="Varghese N."/>
            <person name="Submissions S."/>
        </authorList>
    </citation>
    <scope>NUCLEOTIDE SEQUENCE [LARGE SCALE GENOMIC DNA]</scope>
    <source>
        <strain evidence="7">RKEM611</strain>
    </source>
</reference>
<dbReference type="InterPro" id="IPR052032">
    <property type="entry name" value="ATP-dep_AA_Ligase"/>
</dbReference>
<dbReference type="Proteomes" id="UP000192907">
    <property type="component" value="Unassembled WGS sequence"/>
</dbReference>
<keyword evidence="3 4" id="KW-0067">ATP-binding</keyword>
<sequence length="460" mass="54139">MTRRGRYFLIQDPYHPYAYEFIKRINKKDPDLRPLAFYSNPRLKFYFRKSYNLKKSFSNAVEYDVPPGAIDQFLQYGQDKYEIVGILPWNEQVLDLSVYILKELNLPWNEPKTISLFRDKYRFKDMLYRSNKALLPSPSRCLQSYNDYLKVKDEVADRFVIKPNNGYSNQCIGFFDKSTPDKVIESYFQSSSKYSDFTLEDFLEGEEFAINGQVDEKGDVHILSIFQYQRVLANGRSNVYAETWNLPDKDPRFALLVEYAKQVMTTSKLVRCPFHMEIIDDVQLGPTLVEVGCRTGGGMLITATNDVHDNRLDAFDIAAHFYLFDTPYGKIDFNWDYGNEVSFLDLDGISPASGYIYRLRNKQATEKRAEFVRWTSEPQIGQRVYKTVDLETLPWAMHLKSKEGKEHLKRVAESIRREFIINEPQNAVLKWMTITRVYIKKLFEKVLWWGHRSFQKRSPF</sequence>
<dbReference type="AlphaFoldDB" id="A0A1Y6CE39"/>
<dbReference type="Pfam" id="PF13535">
    <property type="entry name" value="ATP-grasp_4"/>
    <property type="match status" value="1"/>
</dbReference>
<dbReference type="Gene3D" id="3.30.470.20">
    <property type="entry name" value="ATP-grasp fold, B domain"/>
    <property type="match status" value="1"/>
</dbReference>
<dbReference type="RefSeq" id="WP_132322597.1">
    <property type="nucleotide sequence ID" value="NZ_FWZT01000019.1"/>
</dbReference>
<accession>A0A1Y6CE39</accession>
<dbReference type="GO" id="GO:0016874">
    <property type="term" value="F:ligase activity"/>
    <property type="evidence" value="ECO:0007669"/>
    <property type="project" value="UniProtKB-KW"/>
</dbReference>
<dbReference type="PANTHER" id="PTHR43585:SF2">
    <property type="entry name" value="ATP-GRASP ENZYME FSQD"/>
    <property type="match status" value="1"/>
</dbReference>
<protein>
    <submittedName>
        <fullName evidence="6">ATP-grasp domain-containing protein</fullName>
    </submittedName>
</protein>
<evidence type="ECO:0000256" key="2">
    <source>
        <dbReference type="ARBA" id="ARBA00022741"/>
    </source>
</evidence>
<dbReference type="GO" id="GO:0005524">
    <property type="term" value="F:ATP binding"/>
    <property type="evidence" value="ECO:0007669"/>
    <property type="project" value="UniProtKB-UniRule"/>
</dbReference>
<evidence type="ECO:0000256" key="1">
    <source>
        <dbReference type="ARBA" id="ARBA00022598"/>
    </source>
</evidence>
<dbReference type="SUPFAM" id="SSF56059">
    <property type="entry name" value="Glutathione synthetase ATP-binding domain-like"/>
    <property type="match status" value="1"/>
</dbReference>
<dbReference type="InterPro" id="IPR011761">
    <property type="entry name" value="ATP-grasp"/>
</dbReference>